<proteinExistence type="predicted"/>
<dbReference type="AlphaFoldDB" id="A0A6C0C8K4"/>
<sequence length="41" mass="4763">MLQQRIVFVEDLHVIFNGLLKVKCNITAKSCICERFACHIQ</sequence>
<name>A0A6C0C8K4_9ZZZZ</name>
<accession>A0A6C0C8K4</accession>
<evidence type="ECO:0000313" key="1">
    <source>
        <dbReference type="EMBL" id="QHT00130.1"/>
    </source>
</evidence>
<reference evidence="1" key="1">
    <citation type="journal article" date="2020" name="Nature">
        <title>Giant virus diversity and host interactions through global metagenomics.</title>
        <authorList>
            <person name="Schulz F."/>
            <person name="Roux S."/>
            <person name="Paez-Espino D."/>
            <person name="Jungbluth S."/>
            <person name="Walsh D.A."/>
            <person name="Denef V.J."/>
            <person name="McMahon K.D."/>
            <person name="Konstantinidis K.T."/>
            <person name="Eloe-Fadrosh E.A."/>
            <person name="Kyrpides N.C."/>
            <person name="Woyke T."/>
        </authorList>
    </citation>
    <scope>NUCLEOTIDE SEQUENCE</scope>
    <source>
        <strain evidence="1">GVMAG-M-3300020192-26</strain>
    </source>
</reference>
<protein>
    <submittedName>
        <fullName evidence="1">Uncharacterized protein</fullName>
    </submittedName>
</protein>
<organism evidence="1">
    <name type="scientific">viral metagenome</name>
    <dbReference type="NCBI Taxonomy" id="1070528"/>
    <lineage>
        <taxon>unclassified sequences</taxon>
        <taxon>metagenomes</taxon>
        <taxon>organismal metagenomes</taxon>
    </lineage>
</organism>
<dbReference type="EMBL" id="MN739352">
    <property type="protein sequence ID" value="QHT00130.1"/>
    <property type="molecule type" value="Genomic_DNA"/>
</dbReference>